<organism evidence="2 3">
    <name type="scientific">Nocardiopsis codii</name>
    <dbReference type="NCBI Taxonomy" id="3065942"/>
    <lineage>
        <taxon>Bacteria</taxon>
        <taxon>Bacillati</taxon>
        <taxon>Actinomycetota</taxon>
        <taxon>Actinomycetes</taxon>
        <taxon>Streptosporangiales</taxon>
        <taxon>Nocardiopsidaceae</taxon>
        <taxon>Nocardiopsis</taxon>
    </lineage>
</organism>
<dbReference type="EMBL" id="JAUZMY010000003">
    <property type="protein sequence ID" value="MEE2036507.1"/>
    <property type="molecule type" value="Genomic_DNA"/>
</dbReference>
<name>A0ABU7K4N4_9ACTN</name>
<evidence type="ECO:0008006" key="4">
    <source>
        <dbReference type="Google" id="ProtNLM"/>
    </source>
</evidence>
<dbReference type="Proteomes" id="UP001356095">
    <property type="component" value="Unassembled WGS sequence"/>
</dbReference>
<protein>
    <recommendedName>
        <fullName evidence="4">Secreted protein</fullName>
    </recommendedName>
</protein>
<sequence length="152" mass="15899">MVTTDTRALPRPARHTTALLTSMVLLVILSFPVASGLGGEPASAPLPSHGLASAPEDARGSAAAQESVTPRERANLVENPMVTVGPPATTCDQRSLLRDLPDTVPGRALRLAVWDQPWWPLPPPACDPVPEQVTTGELPPTRGPPLAANTAI</sequence>
<evidence type="ECO:0000313" key="3">
    <source>
        <dbReference type="Proteomes" id="UP001356095"/>
    </source>
</evidence>
<feature type="region of interest" description="Disordered" evidence="1">
    <location>
        <begin position="45"/>
        <end position="72"/>
    </location>
</feature>
<evidence type="ECO:0000256" key="1">
    <source>
        <dbReference type="SAM" id="MobiDB-lite"/>
    </source>
</evidence>
<dbReference type="RefSeq" id="WP_330090305.1">
    <property type="nucleotide sequence ID" value="NZ_JAUZMY010000003.1"/>
</dbReference>
<feature type="region of interest" description="Disordered" evidence="1">
    <location>
        <begin position="130"/>
        <end position="152"/>
    </location>
</feature>
<keyword evidence="3" id="KW-1185">Reference proteome</keyword>
<accession>A0ABU7K4N4</accession>
<proteinExistence type="predicted"/>
<gene>
    <name evidence="2" type="ORF">Q8791_04625</name>
</gene>
<evidence type="ECO:0000313" key="2">
    <source>
        <dbReference type="EMBL" id="MEE2036507.1"/>
    </source>
</evidence>
<reference evidence="2 3" key="1">
    <citation type="submission" date="2023-08" db="EMBL/GenBank/DDBJ databases">
        <authorList>
            <person name="Girao M."/>
            <person name="Carvalho M.F."/>
        </authorList>
    </citation>
    <scope>NUCLEOTIDE SEQUENCE [LARGE SCALE GENOMIC DNA]</scope>
    <source>
        <strain evidence="2 3">CT-R113</strain>
    </source>
</reference>
<comment type="caution">
    <text evidence="2">The sequence shown here is derived from an EMBL/GenBank/DDBJ whole genome shotgun (WGS) entry which is preliminary data.</text>
</comment>